<organism evidence="5 6">
    <name type="scientific">Corynebacterium evansiae</name>
    <dbReference type="NCBI Taxonomy" id="2913499"/>
    <lineage>
        <taxon>Bacteria</taxon>
        <taxon>Bacillati</taxon>
        <taxon>Actinomycetota</taxon>
        <taxon>Actinomycetes</taxon>
        <taxon>Mycobacteriales</taxon>
        <taxon>Corynebacteriaceae</taxon>
        <taxon>Corynebacterium</taxon>
    </lineage>
</organism>
<keyword evidence="3" id="KW-0159">Chromosome partition</keyword>
<dbReference type="AlphaFoldDB" id="A0A9X3LM54"/>
<evidence type="ECO:0000313" key="5">
    <source>
        <dbReference type="EMBL" id="MCZ9290475.1"/>
    </source>
</evidence>
<dbReference type="EMBL" id="JAKMUT010000011">
    <property type="protein sequence ID" value="MCZ9290475.1"/>
    <property type="molecule type" value="Genomic_DNA"/>
</dbReference>
<protein>
    <submittedName>
        <fullName evidence="5">SMC-Scp complex subunit ScpB</fullName>
    </submittedName>
</protein>
<dbReference type="Pfam" id="PF04079">
    <property type="entry name" value="SMC_ScpB"/>
    <property type="match status" value="1"/>
</dbReference>
<dbReference type="Proteomes" id="UP001146469">
    <property type="component" value="Unassembled WGS sequence"/>
</dbReference>
<keyword evidence="1" id="KW-0963">Cytoplasm</keyword>
<dbReference type="InterPro" id="IPR036390">
    <property type="entry name" value="WH_DNA-bd_sf"/>
</dbReference>
<dbReference type="SUPFAM" id="SSF46785">
    <property type="entry name" value="Winged helix' DNA-binding domain"/>
    <property type="match status" value="2"/>
</dbReference>
<dbReference type="Gene3D" id="1.10.10.10">
    <property type="entry name" value="Winged helix-like DNA-binding domain superfamily/Winged helix DNA-binding domain"/>
    <property type="match status" value="2"/>
</dbReference>
<dbReference type="RefSeq" id="WP_269944912.1">
    <property type="nucleotide sequence ID" value="NZ_JAKMUT010000011.1"/>
</dbReference>
<gene>
    <name evidence="5" type="primary">scpB</name>
    <name evidence="5" type="ORF">L8V00_09720</name>
</gene>
<comment type="caution">
    <text evidence="5">The sequence shown here is derived from an EMBL/GenBank/DDBJ whole genome shotgun (WGS) entry which is preliminary data.</text>
</comment>
<dbReference type="InterPro" id="IPR036388">
    <property type="entry name" value="WH-like_DNA-bd_sf"/>
</dbReference>
<evidence type="ECO:0000256" key="1">
    <source>
        <dbReference type="ARBA" id="ARBA00022490"/>
    </source>
</evidence>
<evidence type="ECO:0000256" key="4">
    <source>
        <dbReference type="ARBA" id="ARBA00023306"/>
    </source>
</evidence>
<proteinExistence type="predicted"/>
<dbReference type="InterPro" id="IPR005234">
    <property type="entry name" value="ScpB_csome_segregation"/>
</dbReference>
<evidence type="ECO:0000256" key="3">
    <source>
        <dbReference type="ARBA" id="ARBA00022829"/>
    </source>
</evidence>
<evidence type="ECO:0000313" key="6">
    <source>
        <dbReference type="Proteomes" id="UP001146469"/>
    </source>
</evidence>
<dbReference type="GO" id="GO:0051301">
    <property type="term" value="P:cell division"/>
    <property type="evidence" value="ECO:0007669"/>
    <property type="project" value="UniProtKB-KW"/>
</dbReference>
<dbReference type="PANTHER" id="PTHR34298:SF2">
    <property type="entry name" value="SEGREGATION AND CONDENSATION PROTEIN B"/>
    <property type="match status" value="1"/>
</dbReference>
<accession>A0A9X3LM54</accession>
<name>A0A9X3LM54_9CORY</name>
<sequence>MSDPNPNPAPLPQVSVLRSRVESLLLVSDEAVTPTELARVLSNEENAVSEAEVARTLHEIAAEYEARGNGFELREHEGAFRLYTRRANSDVVEAKLLDGTQQRLSRAALETLAVVAYRQPVTRSQVAAVRGVNCDGVMRTLSLRGLIAETGEQGGAHLYSTTELFLEQIGIESLEELPDLAPLLPEVDSIDSLDNIDN</sequence>
<evidence type="ECO:0000256" key="2">
    <source>
        <dbReference type="ARBA" id="ARBA00022618"/>
    </source>
</evidence>
<dbReference type="PANTHER" id="PTHR34298">
    <property type="entry name" value="SEGREGATION AND CONDENSATION PROTEIN B"/>
    <property type="match status" value="1"/>
</dbReference>
<keyword evidence="4" id="KW-0131">Cell cycle</keyword>
<dbReference type="PIRSF" id="PIRSF019345">
    <property type="entry name" value="ScpB"/>
    <property type="match status" value="1"/>
</dbReference>
<reference evidence="5" key="1">
    <citation type="submission" date="2022-02" db="EMBL/GenBank/DDBJ databases">
        <title>Corynebacterium sp. from urogenital microbiome.</title>
        <authorList>
            <person name="Cappelli E.A."/>
            <person name="Ribeiro T.G."/>
            <person name="Peixe L."/>
        </authorList>
    </citation>
    <scope>NUCLEOTIDE SEQUENCE</scope>
    <source>
        <strain evidence="5">C8Ua_174</strain>
    </source>
</reference>
<keyword evidence="6" id="KW-1185">Reference proteome</keyword>
<keyword evidence="2" id="KW-0132">Cell division</keyword>
<dbReference type="NCBIfam" id="TIGR00281">
    <property type="entry name" value="SMC-Scp complex subunit ScpB"/>
    <property type="match status" value="1"/>
</dbReference>
<dbReference type="GO" id="GO:0051304">
    <property type="term" value="P:chromosome separation"/>
    <property type="evidence" value="ECO:0007669"/>
    <property type="project" value="InterPro"/>
</dbReference>